<dbReference type="GO" id="GO:0051205">
    <property type="term" value="P:protein insertion into membrane"/>
    <property type="evidence" value="ECO:0007669"/>
    <property type="project" value="TreeGrafter"/>
</dbReference>
<evidence type="ECO:0000256" key="9">
    <source>
        <dbReference type="ARBA" id="ARBA00023136"/>
    </source>
</evidence>
<feature type="transmembrane region" description="Helical" evidence="18">
    <location>
        <begin position="12"/>
        <end position="31"/>
    </location>
</feature>
<accession>A0A655HP71</accession>
<evidence type="ECO:0000256" key="4">
    <source>
        <dbReference type="ARBA" id="ARBA00022448"/>
    </source>
</evidence>
<sequence length="428" mass="47381">MSLLFDFFSLDFIYYPVSWIMWVWYRLFAFVLGPSNFFGWALSVMFLVFTLRALLYKPFVRQIRTTRQMQELQPQIKALQKKYGKDRQRMALEMQKLQREHGFNPILGCLPMLAQIPVFLGLYHVLRSFNRTTGGFGQPHLSVIENRLTGNYVFSPVDVGHFLDANLFGAPIGAYMTQRSGLDAFVDFSRPALIAVGVPVMILAGIATYFNSRASIARQSAEAAANPQTAMMNKLALYVFPLGVVVGGPFLPLAIILYWFSNNIWTFGQQHYVFGLRLGLAPGAGALAARRRTASCFLASGVHDATVRVGCVRRFQSPCVDRGGCAGDDLGRHRDVLQQSRVYRAAERRGGCESTDRDDEQAGAVRISARRSRRRTVPATGDHLVLVLEQYLDVRAAALRLRHDRKGGGGQKAGGGPAPGGQRAGPGS</sequence>
<feature type="transmembrane region" description="Helical" evidence="18">
    <location>
        <begin position="192"/>
        <end position="210"/>
    </location>
</feature>
<keyword evidence="8 18" id="KW-1133">Transmembrane helix</keyword>
<feature type="transmembrane region" description="Helical" evidence="18">
    <location>
        <begin position="37"/>
        <end position="55"/>
    </location>
</feature>
<evidence type="ECO:0000256" key="8">
    <source>
        <dbReference type="ARBA" id="ARBA00022989"/>
    </source>
</evidence>
<evidence type="ECO:0000256" key="13">
    <source>
        <dbReference type="ARBA" id="ARBA00031538"/>
    </source>
</evidence>
<dbReference type="AlphaFoldDB" id="A0A655HP71"/>
<feature type="region of interest" description="Disordered" evidence="17">
    <location>
        <begin position="347"/>
        <end position="367"/>
    </location>
</feature>
<evidence type="ECO:0000256" key="2">
    <source>
        <dbReference type="ARBA" id="ARBA00010527"/>
    </source>
</evidence>
<evidence type="ECO:0000256" key="18">
    <source>
        <dbReference type="SAM" id="Phobius"/>
    </source>
</evidence>
<evidence type="ECO:0000256" key="15">
    <source>
        <dbReference type="ARBA" id="ARBA00033342"/>
    </source>
</evidence>
<evidence type="ECO:0000256" key="10">
    <source>
        <dbReference type="ARBA" id="ARBA00023186"/>
    </source>
</evidence>
<feature type="transmembrane region" description="Helical" evidence="18">
    <location>
        <begin position="272"/>
        <end position="289"/>
    </location>
</feature>
<keyword evidence="4" id="KW-0813">Transport</keyword>
<comment type="similarity">
    <text evidence="2">Belongs to the OXA1/ALB3/YidC family. Type 1 subfamily.</text>
</comment>
<dbReference type="InterPro" id="IPR047196">
    <property type="entry name" value="YidC_ALB_C"/>
</dbReference>
<evidence type="ECO:0000256" key="6">
    <source>
        <dbReference type="ARBA" id="ARBA00022692"/>
    </source>
</evidence>
<evidence type="ECO:0000256" key="7">
    <source>
        <dbReference type="ARBA" id="ARBA00022927"/>
    </source>
</evidence>
<dbReference type="NCBIfam" id="NF002899">
    <property type="entry name" value="PRK03449.1"/>
    <property type="match status" value="1"/>
</dbReference>
<dbReference type="PANTHER" id="PTHR12428:SF65">
    <property type="entry name" value="CYTOCHROME C OXIDASE ASSEMBLY PROTEIN COX18, MITOCHONDRIAL"/>
    <property type="match status" value="1"/>
</dbReference>
<dbReference type="GO" id="GO:0005886">
    <property type="term" value="C:plasma membrane"/>
    <property type="evidence" value="ECO:0007669"/>
    <property type="project" value="UniProtKB-SubCell"/>
</dbReference>
<feature type="compositionally biased region" description="Gly residues" evidence="17">
    <location>
        <begin position="408"/>
        <end position="428"/>
    </location>
</feature>
<evidence type="ECO:0000256" key="11">
    <source>
        <dbReference type="ARBA" id="ARBA00025034"/>
    </source>
</evidence>
<keyword evidence="10" id="KW-0143">Chaperone</keyword>
<keyword evidence="9 18" id="KW-0472">Membrane</keyword>
<evidence type="ECO:0000256" key="3">
    <source>
        <dbReference type="ARBA" id="ARBA00015325"/>
    </source>
</evidence>
<dbReference type="PANTHER" id="PTHR12428">
    <property type="entry name" value="OXA1"/>
    <property type="match status" value="1"/>
</dbReference>
<keyword evidence="6 16" id="KW-0812">Transmembrane</keyword>
<evidence type="ECO:0000256" key="12">
    <source>
        <dbReference type="ARBA" id="ARBA00026028"/>
    </source>
</evidence>
<dbReference type="GO" id="GO:0032977">
    <property type="term" value="F:membrane insertase activity"/>
    <property type="evidence" value="ECO:0007669"/>
    <property type="project" value="InterPro"/>
</dbReference>
<protein>
    <recommendedName>
        <fullName evidence="3">Membrane protein insertase YidC</fullName>
    </recommendedName>
    <alternativeName>
        <fullName evidence="15">Foldase YidC</fullName>
    </alternativeName>
    <alternativeName>
        <fullName evidence="14">Membrane integrase YidC</fullName>
    </alternativeName>
    <alternativeName>
        <fullName evidence="13">Membrane protein YidC</fullName>
    </alternativeName>
</protein>
<feature type="transmembrane region" description="Helical" evidence="18">
    <location>
        <begin position="103"/>
        <end position="126"/>
    </location>
</feature>
<feature type="transmembrane region" description="Helical" evidence="18">
    <location>
        <begin position="235"/>
        <end position="260"/>
    </location>
</feature>
<proteinExistence type="inferred from homology"/>
<comment type="function">
    <text evidence="11">Required for the insertion and/or proper folding and/or complex formation of integral membrane proteins into the membrane. Involved in integration of membrane proteins that insert both dependently and independently of the Sec translocase complex, as well as at least some lipoproteins. Aids folding of multispanning membrane proteins.</text>
</comment>
<dbReference type="Proteomes" id="UP000045842">
    <property type="component" value="Unassembled WGS sequence"/>
</dbReference>
<dbReference type="Pfam" id="PF02096">
    <property type="entry name" value="60KD_IMP"/>
    <property type="match status" value="1"/>
</dbReference>
<evidence type="ECO:0000256" key="5">
    <source>
        <dbReference type="ARBA" id="ARBA00022475"/>
    </source>
</evidence>
<name>A0A655HP71_MYCTX</name>
<keyword evidence="7" id="KW-0653">Protein transport</keyword>
<dbReference type="InterPro" id="IPR001708">
    <property type="entry name" value="YidC/ALB3/OXA1/COX18"/>
</dbReference>
<feature type="region of interest" description="Disordered" evidence="17">
    <location>
        <begin position="403"/>
        <end position="428"/>
    </location>
</feature>
<dbReference type="InterPro" id="IPR028055">
    <property type="entry name" value="YidC/Oxa/ALB_C"/>
</dbReference>
<dbReference type="CDD" id="cd20070">
    <property type="entry name" value="5TM_YidC_Alb3"/>
    <property type="match status" value="1"/>
</dbReference>
<feature type="domain" description="Membrane insertase YidC/Oxa/ALB C-terminal" evidence="19">
    <location>
        <begin position="40"/>
        <end position="273"/>
    </location>
</feature>
<reference evidence="20 21" key="1">
    <citation type="submission" date="2015-03" db="EMBL/GenBank/DDBJ databases">
        <authorList>
            <consortium name="Pathogen Informatics"/>
        </authorList>
    </citation>
    <scope>NUCLEOTIDE SEQUENCE [LARGE SCALE GENOMIC DNA]</scope>
    <source>
        <strain evidence="20 21">G09801536</strain>
    </source>
</reference>
<keyword evidence="5" id="KW-1003">Cell membrane</keyword>
<dbReference type="NCBIfam" id="TIGR03592">
    <property type="entry name" value="yidC_oxa1_cterm"/>
    <property type="match status" value="1"/>
</dbReference>
<evidence type="ECO:0000256" key="17">
    <source>
        <dbReference type="SAM" id="MobiDB-lite"/>
    </source>
</evidence>
<evidence type="ECO:0000313" key="20">
    <source>
        <dbReference type="EMBL" id="COU87703.1"/>
    </source>
</evidence>
<evidence type="ECO:0000259" key="19">
    <source>
        <dbReference type="Pfam" id="PF02096"/>
    </source>
</evidence>
<comment type="subcellular location">
    <subcellularLocation>
        <location evidence="1">Cell membrane</location>
        <topology evidence="1">Multi-pass membrane protein</topology>
    </subcellularLocation>
    <subcellularLocation>
        <location evidence="16">Membrane</location>
        <topology evidence="16">Multi-pass membrane protein</topology>
    </subcellularLocation>
</comment>
<gene>
    <name evidence="20" type="primary">misCA</name>
    <name evidence="20" type="ORF">ERS007679_00551</name>
</gene>
<evidence type="ECO:0000256" key="16">
    <source>
        <dbReference type="RuleBase" id="RU003945"/>
    </source>
</evidence>
<evidence type="ECO:0000256" key="1">
    <source>
        <dbReference type="ARBA" id="ARBA00004651"/>
    </source>
</evidence>
<evidence type="ECO:0000313" key="21">
    <source>
        <dbReference type="Proteomes" id="UP000045842"/>
    </source>
</evidence>
<dbReference type="EMBL" id="CSAD01000044">
    <property type="protein sequence ID" value="COU87703.1"/>
    <property type="molecule type" value="Genomic_DNA"/>
</dbReference>
<organism evidence="20 21">
    <name type="scientific">Mycobacterium tuberculosis</name>
    <dbReference type="NCBI Taxonomy" id="1773"/>
    <lineage>
        <taxon>Bacteria</taxon>
        <taxon>Bacillati</taxon>
        <taxon>Actinomycetota</taxon>
        <taxon>Actinomycetes</taxon>
        <taxon>Mycobacteriales</taxon>
        <taxon>Mycobacteriaceae</taxon>
        <taxon>Mycobacterium</taxon>
        <taxon>Mycobacterium tuberculosis complex</taxon>
    </lineage>
</organism>
<evidence type="ECO:0000256" key="14">
    <source>
        <dbReference type="ARBA" id="ARBA00033245"/>
    </source>
</evidence>
<comment type="subunit">
    <text evidence="12">Interacts with the Sec translocase complex via SecD. Specifically interacts with transmembrane segments of nascent integral membrane proteins during membrane integration.</text>
</comment>
<dbReference type="GO" id="GO:0015031">
    <property type="term" value="P:protein transport"/>
    <property type="evidence" value="ECO:0007669"/>
    <property type="project" value="UniProtKB-KW"/>
</dbReference>